<keyword evidence="2" id="KW-1185">Reference proteome</keyword>
<dbReference type="AlphaFoldDB" id="K6YYW3"/>
<dbReference type="InterPro" id="IPR027417">
    <property type="entry name" value="P-loop_NTPase"/>
</dbReference>
<name>K6YYW3_9ALTE</name>
<dbReference type="RefSeq" id="WP_007625428.1">
    <property type="nucleotide sequence ID" value="NZ_BAEO01000065.1"/>
</dbReference>
<dbReference type="InterPro" id="IPR047610">
    <property type="entry name" value="ImuA_translesion"/>
</dbReference>
<reference evidence="1 2" key="1">
    <citation type="journal article" date="2017" name="Antonie Van Leeuwenhoek">
        <title>Rhizobium rhizosphaerae sp. nov., a novel species isolated from rice rhizosphere.</title>
        <authorList>
            <person name="Zhao J.J."/>
            <person name="Zhang J."/>
            <person name="Zhang R.J."/>
            <person name="Zhang C.W."/>
            <person name="Yin H.Q."/>
            <person name="Zhang X.X."/>
        </authorList>
    </citation>
    <scope>NUCLEOTIDE SEQUENCE [LARGE SCALE GENOMIC DNA]</scope>
    <source>
        <strain evidence="1 2">BSs20135</strain>
    </source>
</reference>
<dbReference type="NCBIfam" id="NF033429">
    <property type="entry name" value="ImuA_translesion"/>
    <property type="match status" value="1"/>
</dbReference>
<evidence type="ECO:0000313" key="2">
    <source>
        <dbReference type="Proteomes" id="UP000006327"/>
    </source>
</evidence>
<dbReference type="eggNOG" id="COG4544">
    <property type="taxonomic scope" value="Bacteria"/>
</dbReference>
<dbReference type="InterPro" id="IPR017166">
    <property type="entry name" value="UCP037290"/>
</dbReference>
<organism evidence="1 2">
    <name type="scientific">Paraglaciecola arctica BSs20135</name>
    <dbReference type="NCBI Taxonomy" id="493475"/>
    <lineage>
        <taxon>Bacteria</taxon>
        <taxon>Pseudomonadati</taxon>
        <taxon>Pseudomonadota</taxon>
        <taxon>Gammaproteobacteria</taxon>
        <taxon>Alteromonadales</taxon>
        <taxon>Alteromonadaceae</taxon>
        <taxon>Paraglaciecola</taxon>
    </lineage>
</organism>
<dbReference type="PIRSF" id="PIRSF037290">
    <property type="entry name" value="UCP037290"/>
    <property type="match status" value="1"/>
</dbReference>
<evidence type="ECO:0008006" key="3">
    <source>
        <dbReference type="Google" id="ProtNLM"/>
    </source>
</evidence>
<dbReference type="STRING" id="493475.GARC_5008"/>
<dbReference type="Proteomes" id="UP000006327">
    <property type="component" value="Unassembled WGS sequence"/>
</dbReference>
<gene>
    <name evidence="1" type="ORF">GARC_5008</name>
</gene>
<dbReference type="SUPFAM" id="SSF52540">
    <property type="entry name" value="P-loop containing nucleoside triphosphate hydrolases"/>
    <property type="match status" value="1"/>
</dbReference>
<dbReference type="EMBL" id="BAEO01000065">
    <property type="protein sequence ID" value="GAC21943.1"/>
    <property type="molecule type" value="Genomic_DNA"/>
</dbReference>
<comment type="caution">
    <text evidence="1">The sequence shown here is derived from an EMBL/GenBank/DDBJ whole genome shotgun (WGS) entry which is preliminary data.</text>
</comment>
<accession>K6YYW3</accession>
<dbReference type="Gene3D" id="3.40.50.300">
    <property type="entry name" value="P-loop containing nucleotide triphosphate hydrolases"/>
    <property type="match status" value="1"/>
</dbReference>
<proteinExistence type="predicted"/>
<evidence type="ECO:0000313" key="1">
    <source>
        <dbReference type="EMBL" id="GAC21943.1"/>
    </source>
</evidence>
<sequence>MHPTISYLKNKNLLWQANHTQSIDNGQHTGFNELNKALQGGFPEYGVIDIRSQLGIGELRLLLPSILTRQQQRQTELVTLIAPPMCINSEMLAEFGFALDQVMVVQPSLNKQVLWSTEQSLKSGCCHSVILWHASLSVTQVKRLQLAAEKGRSLLFIIRQPQQEHISLPVTLGIRLSPSKVGIQAQITKRKGTWSNGSFNIYMGAYWPELSQSEDTNVLAFPSRVCRTG</sequence>
<dbReference type="OrthoDB" id="9811176at2"/>
<protein>
    <recommendedName>
        <fullName evidence="3">RecA/RadA recombinase</fullName>
    </recommendedName>
</protein>